<dbReference type="EMBL" id="CP017305">
    <property type="protein sequence ID" value="AOS83441.1"/>
    <property type="molecule type" value="Genomic_DNA"/>
</dbReference>
<organism evidence="1 2">
    <name type="scientific">Chlorobaculum limnaeum</name>
    <dbReference type="NCBI Taxonomy" id="274537"/>
    <lineage>
        <taxon>Bacteria</taxon>
        <taxon>Pseudomonadati</taxon>
        <taxon>Chlorobiota</taxon>
        <taxon>Chlorobiia</taxon>
        <taxon>Chlorobiales</taxon>
        <taxon>Chlorobiaceae</taxon>
        <taxon>Chlorobaculum</taxon>
    </lineage>
</organism>
<sequence length="126" mass="13314">MSVPVNTVVTPVFAVATTSDIVPPVPSDLVRQAPVPHRSPRATVVPGAVPAAVAVDKEIIAITDHIVVPAVGDSEAVIVDVDEIGAVVIDIKRYAKVDIQIDFCIRIVWGCRAEQQSRNTGAGQKE</sequence>
<proteinExistence type="predicted"/>
<evidence type="ECO:0000313" key="2">
    <source>
        <dbReference type="Proteomes" id="UP000095185"/>
    </source>
</evidence>
<dbReference type="KEGG" id="clz:BIU88_04350"/>
<gene>
    <name evidence="1" type="ORF">BIU88_04350</name>
</gene>
<accession>A0A1D8CZ84</accession>
<evidence type="ECO:0000313" key="1">
    <source>
        <dbReference type="EMBL" id="AOS83441.1"/>
    </source>
</evidence>
<keyword evidence="2" id="KW-1185">Reference proteome</keyword>
<reference evidence="1" key="1">
    <citation type="submission" date="2016-09" db="EMBL/GenBank/DDBJ databases">
        <title>Genome sequence of Chlorobaculum limnaeum.</title>
        <authorList>
            <person name="Liu Z."/>
            <person name="Tank M."/>
            <person name="Bryant D.A."/>
        </authorList>
    </citation>
    <scope>NUCLEOTIDE SEQUENCE [LARGE SCALE GENOMIC DNA]</scope>
    <source>
        <strain evidence="1">DSM 1677</strain>
    </source>
</reference>
<protein>
    <submittedName>
        <fullName evidence="1">Uncharacterized protein</fullName>
    </submittedName>
</protein>
<dbReference type="Proteomes" id="UP000095185">
    <property type="component" value="Chromosome"/>
</dbReference>
<dbReference type="AlphaFoldDB" id="A0A1D8CZ84"/>
<name>A0A1D8CZ84_CHLLM</name>